<dbReference type="GO" id="GO:0030976">
    <property type="term" value="F:thiamine pyrophosphate binding"/>
    <property type="evidence" value="ECO:0007669"/>
    <property type="project" value="UniProtKB-UniRule"/>
</dbReference>
<comment type="pathway">
    <text evidence="2 11">Amino-acid biosynthesis; L-valine biosynthesis; L-valine from pyruvate: step 1/4.</text>
</comment>
<name>A0A0C2EAH6_9BACT</name>
<dbReference type="InterPro" id="IPR029035">
    <property type="entry name" value="DHS-like_NAD/FAD-binding_dom"/>
</dbReference>
<evidence type="ECO:0000256" key="11">
    <source>
        <dbReference type="RuleBase" id="RU003591"/>
    </source>
</evidence>
<dbReference type="GO" id="GO:0005948">
    <property type="term" value="C:acetolactate synthase complex"/>
    <property type="evidence" value="ECO:0007669"/>
    <property type="project" value="TreeGrafter"/>
</dbReference>
<comment type="cofactor">
    <cofactor evidence="11">
        <name>Mg(2+)</name>
        <dbReference type="ChEBI" id="CHEBI:18420"/>
    </cofactor>
    <text evidence="11">Binds 1 Mg(2+) ion per subunit.</text>
</comment>
<evidence type="ECO:0000313" key="15">
    <source>
        <dbReference type="EMBL" id="KIH75568.1"/>
    </source>
</evidence>
<comment type="catalytic activity">
    <reaction evidence="11">
        <text>2 pyruvate + H(+) = (2S)-2-acetolactate + CO2</text>
        <dbReference type="Rhea" id="RHEA:25249"/>
        <dbReference type="ChEBI" id="CHEBI:15361"/>
        <dbReference type="ChEBI" id="CHEBI:15378"/>
        <dbReference type="ChEBI" id="CHEBI:16526"/>
        <dbReference type="ChEBI" id="CHEBI:58476"/>
        <dbReference type="EC" id="2.2.1.6"/>
    </reaction>
</comment>
<dbReference type="FunFam" id="3.40.50.1220:FF:000008">
    <property type="entry name" value="Acetolactate synthase"/>
    <property type="match status" value="1"/>
</dbReference>
<dbReference type="Gene3D" id="3.40.50.970">
    <property type="match status" value="2"/>
</dbReference>
<comment type="similarity">
    <text evidence="3 11">Belongs to the TPP enzyme family.</text>
</comment>
<dbReference type="GO" id="GO:0000287">
    <property type="term" value="F:magnesium ion binding"/>
    <property type="evidence" value="ECO:0007669"/>
    <property type="project" value="UniProtKB-UniRule"/>
</dbReference>
<evidence type="ECO:0000256" key="2">
    <source>
        <dbReference type="ARBA" id="ARBA00005025"/>
    </source>
</evidence>
<keyword evidence="8 11" id="KW-0460">Magnesium</keyword>
<dbReference type="Gene3D" id="3.40.50.1220">
    <property type="entry name" value="TPP-binding domain"/>
    <property type="match status" value="1"/>
</dbReference>
<dbReference type="PROSITE" id="PS00187">
    <property type="entry name" value="TPP_ENZYMES"/>
    <property type="match status" value="1"/>
</dbReference>
<evidence type="ECO:0000313" key="16">
    <source>
        <dbReference type="Proteomes" id="UP000035068"/>
    </source>
</evidence>
<dbReference type="InterPro" id="IPR012846">
    <property type="entry name" value="Acetolactate_synth_lsu"/>
</dbReference>
<proteinExistence type="inferred from homology"/>
<evidence type="ECO:0000259" key="14">
    <source>
        <dbReference type="Pfam" id="PF02776"/>
    </source>
</evidence>
<dbReference type="GO" id="GO:0003984">
    <property type="term" value="F:acetolactate synthase activity"/>
    <property type="evidence" value="ECO:0007669"/>
    <property type="project" value="UniProtKB-EC"/>
</dbReference>
<evidence type="ECO:0000256" key="5">
    <source>
        <dbReference type="ARBA" id="ARBA00022605"/>
    </source>
</evidence>
<evidence type="ECO:0000256" key="3">
    <source>
        <dbReference type="ARBA" id="ARBA00007812"/>
    </source>
</evidence>
<keyword evidence="10 11" id="KW-0100">Branched-chain amino acid biosynthesis</keyword>
<dbReference type="Pfam" id="PF00205">
    <property type="entry name" value="TPP_enzyme_M"/>
    <property type="match status" value="1"/>
</dbReference>
<dbReference type="InterPro" id="IPR039368">
    <property type="entry name" value="AHAS_TPP"/>
</dbReference>
<keyword evidence="7 11" id="KW-0479">Metal-binding</keyword>
<dbReference type="AlphaFoldDB" id="A0A0C2EAH6"/>
<dbReference type="RefSeq" id="WP_040100900.1">
    <property type="nucleotide sequence ID" value="NZ_JWJD01000009.1"/>
</dbReference>
<dbReference type="EC" id="2.2.1.6" evidence="4 11"/>
<dbReference type="InterPro" id="IPR011766">
    <property type="entry name" value="TPP_enzyme_TPP-bd"/>
</dbReference>
<evidence type="ECO:0000256" key="4">
    <source>
        <dbReference type="ARBA" id="ARBA00013145"/>
    </source>
</evidence>
<dbReference type="CDD" id="cd07035">
    <property type="entry name" value="TPP_PYR_POX_like"/>
    <property type="match status" value="1"/>
</dbReference>
<evidence type="ECO:0000259" key="13">
    <source>
        <dbReference type="Pfam" id="PF02775"/>
    </source>
</evidence>
<dbReference type="SUPFAM" id="SSF52467">
    <property type="entry name" value="DHS-like NAD/FAD-binding domain"/>
    <property type="match status" value="1"/>
</dbReference>
<keyword evidence="6 11" id="KW-0808">Transferase</keyword>
<evidence type="ECO:0000256" key="10">
    <source>
        <dbReference type="ARBA" id="ARBA00023304"/>
    </source>
</evidence>
<dbReference type="Proteomes" id="UP000035068">
    <property type="component" value="Unassembled WGS sequence"/>
</dbReference>
<gene>
    <name evidence="15" type="ORF">GFER_15580</name>
</gene>
<dbReference type="UniPathway" id="UPA00047">
    <property type="reaction ID" value="UER00055"/>
</dbReference>
<dbReference type="NCBIfam" id="TIGR00118">
    <property type="entry name" value="acolac_lg"/>
    <property type="match status" value="1"/>
</dbReference>
<sequence>MKTGAQILVECLKKEGVDVIFGYPGARTLLLHDTLMDEPDIGHILVRHEQGAAHAADGYARTTGKVGVCLTTSGPGATNLVTGIATAYMDSVPMVALTCQVTTADIGNDAFQEADMTGITRPITKHNYVVTDVKDLARIVREAFHVARTRRPGPVLIDLPSDILAARHSGEIPETVGRRGYQEMPTLNIKQLKAAAALINKAKRPLIYAGGGIVLSNSQDQLRALADKGQLPVTHTLMGLGVMDAASALSVGMLGMYGAWYANKAVHECDCLIAIGARFDDRVTGRIDGFAPNARIIQVDIDPASIRKTVQVHLPIVGDAGEAMSKLLDLVESKDRSAWLEQIATWKVEAPLPRPQSESLMPHEIMEALRAIAGDTPVVASDVGLSQMWTANFFQFHEPRHYITSGGLGTMGYALPAAMGAAVGNPGRAVFAINGDGAFQMNVQELATCSQYNIPVKVIILNNGKLGMVRQFQRVFLKKRYAATDLGGHVDFCMVARGFQVAAFKVTRREELVHALNKAMEIEGPVVVDIDIDPDCYSFPMVPPGKKTVEALFDPDEWQG</sequence>
<dbReference type="InterPro" id="IPR012000">
    <property type="entry name" value="Thiamin_PyroP_enz_cen_dom"/>
</dbReference>
<keyword evidence="5 11" id="KW-0028">Amino-acid biosynthesis</keyword>
<dbReference type="FunFam" id="3.40.50.970:FF:000007">
    <property type="entry name" value="Acetolactate synthase"/>
    <property type="match status" value="1"/>
</dbReference>
<dbReference type="GO" id="GO:0009097">
    <property type="term" value="P:isoleucine biosynthetic process"/>
    <property type="evidence" value="ECO:0007669"/>
    <property type="project" value="UniProtKB-UniPathway"/>
</dbReference>
<dbReference type="InterPro" id="IPR045229">
    <property type="entry name" value="TPP_enz"/>
</dbReference>
<protein>
    <recommendedName>
        <fullName evidence="4 11">Acetolactate synthase</fullName>
        <ecNumber evidence="4 11">2.2.1.6</ecNumber>
    </recommendedName>
</protein>
<dbReference type="EMBL" id="JWJD01000009">
    <property type="protein sequence ID" value="KIH75568.1"/>
    <property type="molecule type" value="Genomic_DNA"/>
</dbReference>
<dbReference type="PANTHER" id="PTHR18968">
    <property type="entry name" value="THIAMINE PYROPHOSPHATE ENZYMES"/>
    <property type="match status" value="1"/>
</dbReference>
<reference evidence="15 16" key="1">
    <citation type="submission" date="2014-12" db="EMBL/GenBank/DDBJ databases">
        <title>Genomes of Geoalkalibacter ferrihydriticus and Geoalkalibacter subterraneus, two haloalkaliphilic metal-reducing members of the Geobacteraceae.</title>
        <authorList>
            <person name="Badalamenti J.P."/>
            <person name="Torres C.I."/>
            <person name="Krajmalnik-Brown R."/>
            <person name="Bond D.R."/>
        </authorList>
    </citation>
    <scope>NUCLEOTIDE SEQUENCE [LARGE SCALE GENOMIC DNA]</scope>
    <source>
        <strain evidence="15 16">DSM 17813</strain>
    </source>
</reference>
<evidence type="ECO:0000256" key="7">
    <source>
        <dbReference type="ARBA" id="ARBA00022723"/>
    </source>
</evidence>
<dbReference type="InterPro" id="IPR012001">
    <property type="entry name" value="Thiamin_PyroP_enz_TPP-bd_dom"/>
</dbReference>
<dbReference type="SUPFAM" id="SSF52518">
    <property type="entry name" value="Thiamin diphosphate-binding fold (THDP-binding)"/>
    <property type="match status" value="2"/>
</dbReference>
<evidence type="ECO:0000256" key="9">
    <source>
        <dbReference type="ARBA" id="ARBA00023052"/>
    </source>
</evidence>
<dbReference type="Pfam" id="PF02775">
    <property type="entry name" value="TPP_enzyme_C"/>
    <property type="match status" value="1"/>
</dbReference>
<keyword evidence="9 11" id="KW-0786">Thiamine pyrophosphate</keyword>
<evidence type="ECO:0000256" key="6">
    <source>
        <dbReference type="ARBA" id="ARBA00022679"/>
    </source>
</evidence>
<comment type="pathway">
    <text evidence="1 11">Amino-acid biosynthesis; L-isoleucine biosynthesis; L-isoleucine from 2-oxobutanoate: step 1/4.</text>
</comment>
<accession>A0A0C2EAH6</accession>
<dbReference type="UniPathway" id="UPA00049">
    <property type="reaction ID" value="UER00059"/>
</dbReference>
<dbReference type="InterPro" id="IPR000399">
    <property type="entry name" value="TPP-bd_CS"/>
</dbReference>
<dbReference type="CDD" id="cd02015">
    <property type="entry name" value="TPP_AHAS"/>
    <property type="match status" value="1"/>
</dbReference>
<keyword evidence="16" id="KW-1185">Reference proteome</keyword>
<evidence type="ECO:0000256" key="8">
    <source>
        <dbReference type="ARBA" id="ARBA00022842"/>
    </source>
</evidence>
<dbReference type="GO" id="GO:0009099">
    <property type="term" value="P:L-valine biosynthetic process"/>
    <property type="evidence" value="ECO:0007669"/>
    <property type="project" value="UniProtKB-UniPathway"/>
</dbReference>
<dbReference type="Pfam" id="PF02776">
    <property type="entry name" value="TPP_enzyme_N"/>
    <property type="match status" value="1"/>
</dbReference>
<dbReference type="PANTHER" id="PTHR18968:SF13">
    <property type="entry name" value="ACETOLACTATE SYNTHASE CATALYTIC SUBUNIT, MITOCHONDRIAL"/>
    <property type="match status" value="1"/>
</dbReference>
<evidence type="ECO:0000256" key="1">
    <source>
        <dbReference type="ARBA" id="ARBA00004974"/>
    </source>
</evidence>
<feature type="domain" description="Thiamine pyrophosphate enzyme central" evidence="12">
    <location>
        <begin position="192"/>
        <end position="327"/>
    </location>
</feature>
<comment type="cofactor">
    <cofactor evidence="11">
        <name>thiamine diphosphate</name>
        <dbReference type="ChEBI" id="CHEBI:58937"/>
    </cofactor>
    <text evidence="11">Binds 1 thiamine pyrophosphate per subunit.</text>
</comment>
<organism evidence="15 16">
    <name type="scientific">Geoalkalibacter ferrihydriticus DSM 17813</name>
    <dbReference type="NCBI Taxonomy" id="1121915"/>
    <lineage>
        <taxon>Bacteria</taxon>
        <taxon>Pseudomonadati</taxon>
        <taxon>Thermodesulfobacteriota</taxon>
        <taxon>Desulfuromonadia</taxon>
        <taxon>Desulfuromonadales</taxon>
        <taxon>Geoalkalibacteraceae</taxon>
        <taxon>Geoalkalibacter</taxon>
    </lineage>
</organism>
<dbReference type="InterPro" id="IPR029061">
    <property type="entry name" value="THDP-binding"/>
</dbReference>
<feature type="domain" description="Thiamine pyrophosphate enzyme N-terminal TPP-binding" evidence="14">
    <location>
        <begin position="3"/>
        <end position="116"/>
    </location>
</feature>
<comment type="caution">
    <text evidence="15">The sequence shown here is derived from an EMBL/GenBank/DDBJ whole genome shotgun (WGS) entry which is preliminary data.</text>
</comment>
<dbReference type="GO" id="GO:0050660">
    <property type="term" value="F:flavin adenine dinucleotide binding"/>
    <property type="evidence" value="ECO:0007669"/>
    <property type="project" value="InterPro"/>
</dbReference>
<feature type="domain" description="Thiamine pyrophosphate enzyme TPP-binding" evidence="13">
    <location>
        <begin position="382"/>
        <end position="530"/>
    </location>
</feature>
<evidence type="ECO:0000259" key="12">
    <source>
        <dbReference type="Pfam" id="PF00205"/>
    </source>
</evidence>